<feature type="domain" description="Zinc finger CGNR" evidence="1">
    <location>
        <begin position="148"/>
        <end position="187"/>
    </location>
</feature>
<dbReference type="PANTHER" id="PTHR35525:SF3">
    <property type="entry name" value="BLL6575 PROTEIN"/>
    <property type="match status" value="1"/>
</dbReference>
<evidence type="ECO:0000313" key="2">
    <source>
        <dbReference type="EMBL" id="MDN3241602.1"/>
    </source>
</evidence>
<proteinExistence type="predicted"/>
<gene>
    <name evidence="2" type="ORF">QWI33_17900</name>
</gene>
<dbReference type="Proteomes" id="UP001171902">
    <property type="component" value="Unassembled WGS sequence"/>
</dbReference>
<dbReference type="InterPro" id="IPR021005">
    <property type="entry name" value="Znf_CGNR"/>
</dbReference>
<evidence type="ECO:0000259" key="1">
    <source>
        <dbReference type="Pfam" id="PF11706"/>
    </source>
</evidence>
<dbReference type="Pfam" id="PF07336">
    <property type="entry name" value="ABATE"/>
    <property type="match status" value="1"/>
</dbReference>
<dbReference type="InterPro" id="IPR010852">
    <property type="entry name" value="ABATE"/>
</dbReference>
<dbReference type="PANTHER" id="PTHR35525">
    <property type="entry name" value="BLL6575 PROTEIN"/>
    <property type="match status" value="1"/>
</dbReference>
<protein>
    <submittedName>
        <fullName evidence="2">ABATE domain-containing protein</fullName>
    </submittedName>
</protein>
<dbReference type="RefSeq" id="WP_289958509.1">
    <property type="nucleotide sequence ID" value="NZ_JAUEMJ010000005.1"/>
</dbReference>
<accession>A0ABT7YSH7</accession>
<dbReference type="SUPFAM" id="SSF160904">
    <property type="entry name" value="Jann2411-like"/>
    <property type="match status" value="1"/>
</dbReference>
<sequence>MPALLLPGEPTPVRLMNTVWADRSGLHDDLETAADLRTWIDAVGPAAAEVGDGDLARFRSLRDALRRLAAFATEDTRPAAASPLRDLTEAVAEVNRAAALAPGWPVLELDGDALARRFGSEGDPVSQCLASLAVQGIELLTGPGREDLRACYGPGCVLYFAKDHPRREWCSAGCGNRARAARHYARHRTAAEG</sequence>
<dbReference type="InterPro" id="IPR023286">
    <property type="entry name" value="ABATE_dom_sf"/>
</dbReference>
<evidence type="ECO:0000313" key="3">
    <source>
        <dbReference type="Proteomes" id="UP001171902"/>
    </source>
</evidence>
<dbReference type="EMBL" id="JAUEMJ010000005">
    <property type="protein sequence ID" value="MDN3241602.1"/>
    <property type="molecule type" value="Genomic_DNA"/>
</dbReference>
<comment type="caution">
    <text evidence="2">The sequence shown here is derived from an EMBL/GenBank/DDBJ whole genome shotgun (WGS) entry which is preliminary data.</text>
</comment>
<reference evidence="2" key="1">
    <citation type="submission" date="2023-06" db="EMBL/GenBank/DDBJ databases">
        <title>Gycomyces niveus sp.nov., a novel actinomycete isolated from soil in Shouguang.</title>
        <authorList>
            <person name="Yang X."/>
            <person name="Zhao J."/>
        </authorList>
    </citation>
    <scope>NUCLEOTIDE SEQUENCE</scope>
    <source>
        <strain evidence="2">NEAU C2</strain>
    </source>
</reference>
<dbReference type="Gene3D" id="1.10.3300.10">
    <property type="entry name" value="Jann2411-like domain"/>
    <property type="match status" value="1"/>
</dbReference>
<organism evidence="2 3">
    <name type="scientific">Glycomyces tritici</name>
    <dbReference type="NCBI Taxonomy" id="2665176"/>
    <lineage>
        <taxon>Bacteria</taxon>
        <taxon>Bacillati</taxon>
        <taxon>Actinomycetota</taxon>
        <taxon>Actinomycetes</taxon>
        <taxon>Glycomycetales</taxon>
        <taxon>Glycomycetaceae</taxon>
        <taxon>Glycomyces</taxon>
    </lineage>
</organism>
<name>A0ABT7YSH7_9ACTN</name>
<keyword evidence="3" id="KW-1185">Reference proteome</keyword>
<dbReference type="Pfam" id="PF11706">
    <property type="entry name" value="zf-CGNR"/>
    <property type="match status" value="1"/>
</dbReference>